<evidence type="ECO:0000256" key="6">
    <source>
        <dbReference type="SAM" id="SignalP"/>
    </source>
</evidence>
<comment type="subcellular location">
    <subcellularLocation>
        <location evidence="1">Cell membrane</location>
        <topology evidence="1">Multi-pass membrane protein</topology>
    </subcellularLocation>
</comment>
<dbReference type="SMART" id="SM01049">
    <property type="entry name" value="Cache_2"/>
    <property type="match status" value="1"/>
</dbReference>
<evidence type="ECO:0000313" key="9">
    <source>
        <dbReference type="Proteomes" id="UP000450676"/>
    </source>
</evidence>
<accession>A0A7X4HC21</accession>
<dbReference type="Proteomes" id="UP000450676">
    <property type="component" value="Unassembled WGS sequence"/>
</dbReference>
<name>A0A7X4HC21_9BURK</name>
<evidence type="ECO:0000259" key="7">
    <source>
        <dbReference type="SMART" id="SM01049"/>
    </source>
</evidence>
<reference evidence="8 9" key="1">
    <citation type="submission" date="2019-12" db="EMBL/GenBank/DDBJ databases">
        <title>Novel species isolated from a subtropical stream in China.</title>
        <authorList>
            <person name="Lu H."/>
        </authorList>
    </citation>
    <scope>NUCLEOTIDE SEQUENCE [LARGE SCALE GENOMIC DNA]</scope>
    <source>
        <strain evidence="8 9">FT127W</strain>
    </source>
</reference>
<evidence type="ECO:0000256" key="3">
    <source>
        <dbReference type="ARBA" id="ARBA00022692"/>
    </source>
</evidence>
<sequence length="153" mass="16339">MKQLFRVVFAALLACSLVQGASAANVGTADEAVAMVKKAAAYIAANGKDKAFAEISNPSGQFKDRDLYIAVLDKTGLTLAHGGNPKLIGKSMIDLKDVDDKHFIKAFLDVAATKGSGWVDYKWPNPVSKAIEKKSTYVEKTGDLVIICGIYKG</sequence>
<keyword evidence="3" id="KW-0812">Transmembrane</keyword>
<dbReference type="GO" id="GO:0016301">
    <property type="term" value="F:kinase activity"/>
    <property type="evidence" value="ECO:0007669"/>
    <property type="project" value="UniProtKB-KW"/>
</dbReference>
<dbReference type="AlphaFoldDB" id="A0A7X4HC21"/>
<keyword evidence="4" id="KW-1133">Transmembrane helix</keyword>
<evidence type="ECO:0000256" key="1">
    <source>
        <dbReference type="ARBA" id="ARBA00004651"/>
    </source>
</evidence>
<keyword evidence="5" id="KW-0472">Membrane</keyword>
<dbReference type="Gene3D" id="3.30.450.20">
    <property type="entry name" value="PAS domain"/>
    <property type="match status" value="1"/>
</dbReference>
<feature type="domain" description="Single Cache" evidence="7">
    <location>
        <begin position="31"/>
        <end position="105"/>
    </location>
</feature>
<evidence type="ECO:0000313" key="8">
    <source>
        <dbReference type="EMBL" id="MYN08489.1"/>
    </source>
</evidence>
<dbReference type="EMBL" id="WWCU01000014">
    <property type="protein sequence ID" value="MYN08489.1"/>
    <property type="molecule type" value="Genomic_DNA"/>
</dbReference>
<feature type="chain" id="PRO_5030647677" evidence="6">
    <location>
        <begin position="24"/>
        <end position="153"/>
    </location>
</feature>
<dbReference type="RefSeq" id="WP_161072809.1">
    <property type="nucleotide sequence ID" value="NZ_CP086370.1"/>
</dbReference>
<feature type="signal peptide" evidence="6">
    <location>
        <begin position="1"/>
        <end position="23"/>
    </location>
</feature>
<keyword evidence="9" id="KW-1185">Reference proteome</keyword>
<keyword evidence="8" id="KW-0808">Transferase</keyword>
<dbReference type="Pfam" id="PF17200">
    <property type="entry name" value="sCache_2"/>
    <property type="match status" value="1"/>
</dbReference>
<keyword evidence="6" id="KW-0732">Signal</keyword>
<proteinExistence type="predicted"/>
<protein>
    <submittedName>
        <fullName evidence="8">Histidine kinase</fullName>
    </submittedName>
</protein>
<gene>
    <name evidence="8" type="ORF">GTP77_14200</name>
</gene>
<evidence type="ECO:0000256" key="2">
    <source>
        <dbReference type="ARBA" id="ARBA00022475"/>
    </source>
</evidence>
<evidence type="ECO:0000256" key="5">
    <source>
        <dbReference type="ARBA" id="ARBA00023136"/>
    </source>
</evidence>
<keyword evidence="2" id="KW-1003">Cell membrane</keyword>
<organism evidence="8 9">
    <name type="scientific">Pseudoduganella aquatica</name>
    <dbReference type="NCBI Taxonomy" id="2660641"/>
    <lineage>
        <taxon>Bacteria</taxon>
        <taxon>Pseudomonadati</taxon>
        <taxon>Pseudomonadota</taxon>
        <taxon>Betaproteobacteria</taxon>
        <taxon>Burkholderiales</taxon>
        <taxon>Oxalobacteraceae</taxon>
        <taxon>Telluria group</taxon>
        <taxon>Pseudoduganella</taxon>
    </lineage>
</organism>
<comment type="caution">
    <text evidence="8">The sequence shown here is derived from an EMBL/GenBank/DDBJ whole genome shotgun (WGS) entry which is preliminary data.</text>
</comment>
<evidence type="ECO:0000256" key="4">
    <source>
        <dbReference type="ARBA" id="ARBA00022989"/>
    </source>
</evidence>
<dbReference type="GO" id="GO:0005886">
    <property type="term" value="C:plasma membrane"/>
    <property type="evidence" value="ECO:0007669"/>
    <property type="project" value="UniProtKB-SubCell"/>
</dbReference>
<dbReference type="InterPro" id="IPR033480">
    <property type="entry name" value="sCache_2"/>
</dbReference>
<keyword evidence="8" id="KW-0418">Kinase</keyword>